<dbReference type="GO" id="GO:0004563">
    <property type="term" value="F:beta-N-acetylhexosaminidase activity"/>
    <property type="evidence" value="ECO:0007669"/>
    <property type="project" value="UniProtKB-EC"/>
</dbReference>
<dbReference type="Gene3D" id="3.20.20.300">
    <property type="entry name" value="Glycoside hydrolase, family 3, N-terminal domain"/>
    <property type="match status" value="1"/>
</dbReference>
<keyword evidence="7" id="KW-1185">Reference proteome</keyword>
<feature type="region of interest" description="Disordered" evidence="4">
    <location>
        <begin position="504"/>
        <end position="530"/>
    </location>
</feature>
<evidence type="ECO:0000313" key="6">
    <source>
        <dbReference type="EMBL" id="MBB5818859.1"/>
    </source>
</evidence>
<feature type="compositionally biased region" description="Gly residues" evidence="4">
    <location>
        <begin position="505"/>
        <end position="520"/>
    </location>
</feature>
<protein>
    <submittedName>
        <fullName evidence="6">Beta-N-acetylhexosaminidase</fullName>
        <ecNumber evidence="6">3.2.1.52</ecNumber>
    </submittedName>
</protein>
<keyword evidence="3 6" id="KW-0326">Glycosidase</keyword>
<evidence type="ECO:0000256" key="2">
    <source>
        <dbReference type="ARBA" id="ARBA00022801"/>
    </source>
</evidence>
<dbReference type="EC" id="3.2.1.52" evidence="6"/>
<dbReference type="Pfam" id="PF00933">
    <property type="entry name" value="Glyco_hydro_3"/>
    <property type="match status" value="1"/>
</dbReference>
<dbReference type="SUPFAM" id="SSF51445">
    <property type="entry name" value="(Trans)glycosidases"/>
    <property type="match status" value="1"/>
</dbReference>
<organism evidence="6 7">
    <name type="scientific">Streptosporangium becharense</name>
    <dbReference type="NCBI Taxonomy" id="1816182"/>
    <lineage>
        <taxon>Bacteria</taxon>
        <taxon>Bacillati</taxon>
        <taxon>Actinomycetota</taxon>
        <taxon>Actinomycetes</taxon>
        <taxon>Streptosporangiales</taxon>
        <taxon>Streptosporangiaceae</taxon>
        <taxon>Streptosporangium</taxon>
    </lineage>
</organism>
<gene>
    <name evidence="6" type="ORF">F4562_001921</name>
</gene>
<comment type="caution">
    <text evidence="6">The sequence shown here is derived from an EMBL/GenBank/DDBJ whole genome shotgun (WGS) entry which is preliminary data.</text>
</comment>
<reference evidence="6 7" key="1">
    <citation type="submission" date="2020-08" db="EMBL/GenBank/DDBJ databases">
        <title>Sequencing the genomes of 1000 actinobacteria strains.</title>
        <authorList>
            <person name="Klenk H.-P."/>
        </authorList>
    </citation>
    <scope>NUCLEOTIDE SEQUENCE [LARGE SCALE GENOMIC DNA]</scope>
    <source>
        <strain evidence="6 7">DSM 46887</strain>
    </source>
</reference>
<dbReference type="PANTHER" id="PTHR30480">
    <property type="entry name" value="BETA-HEXOSAMINIDASE-RELATED"/>
    <property type="match status" value="1"/>
</dbReference>
<dbReference type="InterPro" id="IPR001764">
    <property type="entry name" value="Glyco_hydro_3_N"/>
</dbReference>
<dbReference type="InterPro" id="IPR050226">
    <property type="entry name" value="NagZ_Beta-hexosaminidase"/>
</dbReference>
<name>A0A7W9IEW2_9ACTN</name>
<comment type="similarity">
    <text evidence="1">Belongs to the glycosyl hydrolase 3 family.</text>
</comment>
<dbReference type="InterPro" id="IPR017853">
    <property type="entry name" value="GH"/>
</dbReference>
<accession>A0A7W9IEW2</accession>
<dbReference type="EMBL" id="JACHMP010000001">
    <property type="protein sequence ID" value="MBB5818859.1"/>
    <property type="molecule type" value="Genomic_DNA"/>
</dbReference>
<dbReference type="GO" id="GO:0009254">
    <property type="term" value="P:peptidoglycan turnover"/>
    <property type="evidence" value="ECO:0007669"/>
    <property type="project" value="TreeGrafter"/>
</dbReference>
<evidence type="ECO:0000256" key="4">
    <source>
        <dbReference type="SAM" id="MobiDB-lite"/>
    </source>
</evidence>
<evidence type="ECO:0000259" key="5">
    <source>
        <dbReference type="Pfam" id="PF00933"/>
    </source>
</evidence>
<feature type="domain" description="Glycoside hydrolase family 3 N-terminal" evidence="5">
    <location>
        <begin position="36"/>
        <end position="326"/>
    </location>
</feature>
<dbReference type="PANTHER" id="PTHR30480:SF16">
    <property type="entry name" value="GLYCOSIDE HYDROLASE FAMILY 3 DOMAIN PROTEIN"/>
    <property type="match status" value="1"/>
</dbReference>
<sequence length="530" mass="53821">MKRSTELLRLADTVVLPGFEGRIPPDWVLRRLGRGLTGVVLFSRNIGAPAQLAELTAALRAENLQVLVGIDEESGDVTRLEAAAGSTRPGNYALGVVDDVGLTEEIAAGLGRDLALAGVNLNFAPSADVNSNPRNPVIGLRAFGADPGLVARHTAAWVRGMQSAGVAACAKHFPGHGDTSVDSHHSVPLVAATIEELHEVALRPFRAAVAEGVRSVMTGHLLVRALDPVLPATLSGRVLHDLLRAELGFEGVIVTDGIEMAAVSGRYGIGGASALAVAAGADAVCVGGEHADEETADAVRDAIVDAVVEGRLPEERLADAARRVCDLALWGASARRSAAGHVTAAPGGPGEPSIGLVAARRALRVTRRSAVAAFPLPAPPHVVELAPETNLAIEKDTPWGVGEPLGKLLPGTTVTRLGAPAATGAAAEAALAAAAGRPLVVVVRDAHRHAWQIDTLTHLLAARGDAIVVEMGLPARSDFGAVHIATHGSARVCGQAAAELLAGAAGPGAGDAGPGAGDAGPGPSRRSAEV</sequence>
<evidence type="ECO:0000256" key="1">
    <source>
        <dbReference type="ARBA" id="ARBA00005336"/>
    </source>
</evidence>
<evidence type="ECO:0000256" key="3">
    <source>
        <dbReference type="ARBA" id="ARBA00023295"/>
    </source>
</evidence>
<dbReference type="Proteomes" id="UP000540685">
    <property type="component" value="Unassembled WGS sequence"/>
</dbReference>
<keyword evidence="2 6" id="KW-0378">Hydrolase</keyword>
<dbReference type="RefSeq" id="WP_184542687.1">
    <property type="nucleotide sequence ID" value="NZ_JACHMP010000001.1"/>
</dbReference>
<dbReference type="AlphaFoldDB" id="A0A7W9IEW2"/>
<dbReference type="FunFam" id="3.20.20.300:FF:000018">
    <property type="entry name" value="Sugar hydrolase"/>
    <property type="match status" value="1"/>
</dbReference>
<dbReference type="InterPro" id="IPR036962">
    <property type="entry name" value="Glyco_hydro_3_N_sf"/>
</dbReference>
<proteinExistence type="inferred from homology"/>
<evidence type="ECO:0000313" key="7">
    <source>
        <dbReference type="Proteomes" id="UP000540685"/>
    </source>
</evidence>
<dbReference type="GO" id="GO:0005975">
    <property type="term" value="P:carbohydrate metabolic process"/>
    <property type="evidence" value="ECO:0007669"/>
    <property type="project" value="InterPro"/>
</dbReference>